<name>A0A0S2K8N1_9GAMM</name>
<sequence length="50" mass="5509">MLKLNKKKLKNLSKTQKQLDEKQTPAVAGGVTTSRVWCVTTGLCTDTQLC</sequence>
<dbReference type="PATRIC" id="fig|161398.10.peg.3995"/>
<evidence type="ECO:0000313" key="2">
    <source>
        <dbReference type="Proteomes" id="UP000061457"/>
    </source>
</evidence>
<dbReference type="RefSeq" id="WP_157599123.1">
    <property type="nucleotide sequence ID" value="NZ_CP013188.1"/>
</dbReference>
<evidence type="ECO:0000313" key="1">
    <source>
        <dbReference type="EMBL" id="ALO44372.1"/>
    </source>
</evidence>
<dbReference type="EMBL" id="CP013188">
    <property type="protein sequence ID" value="ALO44372.1"/>
    <property type="molecule type" value="Genomic_DNA"/>
</dbReference>
<reference evidence="1 2" key="1">
    <citation type="submission" date="2015-11" db="EMBL/GenBank/DDBJ databases">
        <authorList>
            <person name="Zhang Y."/>
            <person name="Guo Z."/>
        </authorList>
    </citation>
    <scope>NUCLEOTIDE SEQUENCE [LARGE SCALE GENOMIC DNA]</scope>
    <source>
        <strain evidence="1 2">KCTC 12086</strain>
    </source>
</reference>
<protein>
    <submittedName>
        <fullName evidence="1">Uncharacterized protein</fullName>
    </submittedName>
</protein>
<dbReference type="STRING" id="161398.PP2015_3903"/>
<organism evidence="1 2">
    <name type="scientific">Pseudoalteromonas phenolica</name>
    <dbReference type="NCBI Taxonomy" id="161398"/>
    <lineage>
        <taxon>Bacteria</taxon>
        <taxon>Pseudomonadati</taxon>
        <taxon>Pseudomonadota</taxon>
        <taxon>Gammaproteobacteria</taxon>
        <taxon>Alteromonadales</taxon>
        <taxon>Pseudoalteromonadaceae</taxon>
        <taxon>Pseudoalteromonas</taxon>
    </lineage>
</organism>
<keyword evidence="2" id="KW-1185">Reference proteome</keyword>
<proteinExistence type="predicted"/>
<dbReference type="Proteomes" id="UP000061457">
    <property type="component" value="Chromosome II"/>
</dbReference>
<dbReference type="KEGG" id="pphe:PP2015_3903"/>
<dbReference type="AlphaFoldDB" id="A0A0S2K8N1"/>
<dbReference type="OrthoDB" id="9921283at2"/>
<gene>
    <name evidence="1" type="ORF">PP2015_3903</name>
</gene>
<accession>A0A0S2K8N1</accession>